<name>A0A1F6CCT2_9BACT</name>
<evidence type="ECO:0000313" key="3">
    <source>
        <dbReference type="Proteomes" id="UP000178344"/>
    </source>
</evidence>
<evidence type="ECO:0000256" key="1">
    <source>
        <dbReference type="SAM" id="MobiDB-lite"/>
    </source>
</evidence>
<dbReference type="EMBL" id="MFKQ01000033">
    <property type="protein sequence ID" value="OGG47008.1"/>
    <property type="molecule type" value="Genomic_DNA"/>
</dbReference>
<feature type="region of interest" description="Disordered" evidence="1">
    <location>
        <begin position="103"/>
        <end position="126"/>
    </location>
</feature>
<dbReference type="Proteomes" id="UP000178344">
    <property type="component" value="Unassembled WGS sequence"/>
</dbReference>
<comment type="caution">
    <text evidence="2">The sequence shown here is derived from an EMBL/GenBank/DDBJ whole genome shotgun (WGS) entry which is preliminary data.</text>
</comment>
<accession>A0A1F6CCT2</accession>
<feature type="compositionally biased region" description="Polar residues" evidence="1">
    <location>
        <begin position="110"/>
        <end position="119"/>
    </location>
</feature>
<organism evidence="2 3">
    <name type="scientific">Candidatus Kaiserbacteria bacterium RIFCSPHIGHO2_01_FULL_49_13</name>
    <dbReference type="NCBI Taxonomy" id="1798477"/>
    <lineage>
        <taxon>Bacteria</taxon>
        <taxon>Candidatus Kaiseribacteriota</taxon>
    </lineage>
</organism>
<sequence>MSKKQPFFKDIQVIRYCKICSVPFKPQYWDRYRRYLGLCYVCRQKYWKKRYREYYIPYFKALPPVKQKGIKKARYEAWRRWVQAHIGRRRVQALKSYHARKRVHAHTRSVPASTQTSIRAPTDEGG</sequence>
<protein>
    <submittedName>
        <fullName evidence="2">Uncharacterized protein</fullName>
    </submittedName>
</protein>
<gene>
    <name evidence="2" type="ORF">A2671_00500</name>
</gene>
<proteinExistence type="predicted"/>
<reference evidence="2 3" key="1">
    <citation type="journal article" date="2016" name="Nat. Commun.">
        <title>Thousands of microbial genomes shed light on interconnected biogeochemical processes in an aquifer system.</title>
        <authorList>
            <person name="Anantharaman K."/>
            <person name="Brown C.T."/>
            <person name="Hug L.A."/>
            <person name="Sharon I."/>
            <person name="Castelle C.J."/>
            <person name="Probst A.J."/>
            <person name="Thomas B.C."/>
            <person name="Singh A."/>
            <person name="Wilkins M.J."/>
            <person name="Karaoz U."/>
            <person name="Brodie E.L."/>
            <person name="Williams K.H."/>
            <person name="Hubbard S.S."/>
            <person name="Banfield J.F."/>
        </authorList>
    </citation>
    <scope>NUCLEOTIDE SEQUENCE [LARGE SCALE GENOMIC DNA]</scope>
</reference>
<dbReference type="AlphaFoldDB" id="A0A1F6CCT2"/>
<evidence type="ECO:0000313" key="2">
    <source>
        <dbReference type="EMBL" id="OGG47008.1"/>
    </source>
</evidence>